<protein>
    <submittedName>
        <fullName evidence="2">Phage portal protein</fullName>
    </submittedName>
</protein>
<accession>A0ABR7LI48</accession>
<organism evidence="2 3">
    <name type="scientific">Actinomadura alba</name>
    <dbReference type="NCBI Taxonomy" id="406431"/>
    <lineage>
        <taxon>Bacteria</taxon>
        <taxon>Bacillati</taxon>
        <taxon>Actinomycetota</taxon>
        <taxon>Actinomycetes</taxon>
        <taxon>Streptosporangiales</taxon>
        <taxon>Thermomonosporaceae</taxon>
        <taxon>Actinomadura</taxon>
    </lineage>
</organism>
<dbReference type="RefSeq" id="WP_187241198.1">
    <property type="nucleotide sequence ID" value="NZ_BAAAOK010000011.1"/>
</dbReference>
<dbReference type="Gene3D" id="3.30.1120.70">
    <property type="match status" value="1"/>
</dbReference>
<name>A0ABR7LI48_9ACTN</name>
<keyword evidence="3" id="KW-1185">Reference proteome</keyword>
<dbReference type="EMBL" id="JABVEC010000001">
    <property type="protein sequence ID" value="MBC6464264.1"/>
    <property type="molecule type" value="Genomic_DNA"/>
</dbReference>
<evidence type="ECO:0000313" key="2">
    <source>
        <dbReference type="EMBL" id="MBC6464264.1"/>
    </source>
</evidence>
<dbReference type="Gene3D" id="3.40.140.120">
    <property type="match status" value="1"/>
</dbReference>
<feature type="region of interest" description="Disordered" evidence="1">
    <location>
        <begin position="364"/>
        <end position="413"/>
    </location>
</feature>
<evidence type="ECO:0000313" key="3">
    <source>
        <dbReference type="Proteomes" id="UP000805614"/>
    </source>
</evidence>
<dbReference type="InterPro" id="IPR006427">
    <property type="entry name" value="Portal_HK97"/>
</dbReference>
<dbReference type="Pfam" id="PF04860">
    <property type="entry name" value="Phage_portal"/>
    <property type="match status" value="1"/>
</dbReference>
<reference evidence="2 3" key="1">
    <citation type="submission" date="2020-06" db="EMBL/GenBank/DDBJ databases">
        <title>Actinomadura xiongansis sp. nov., isolated from soil of Baiyangdian.</title>
        <authorList>
            <person name="Zhang X."/>
        </authorList>
    </citation>
    <scope>NUCLEOTIDE SEQUENCE [LARGE SCALE GENOMIC DNA]</scope>
    <source>
        <strain evidence="2 3">HBUM206468</strain>
    </source>
</reference>
<dbReference type="NCBIfam" id="TIGR01537">
    <property type="entry name" value="portal_HK97"/>
    <property type="match status" value="1"/>
</dbReference>
<dbReference type="Proteomes" id="UP000805614">
    <property type="component" value="Unassembled WGS sequence"/>
</dbReference>
<comment type="caution">
    <text evidence="2">The sequence shown here is derived from an EMBL/GenBank/DDBJ whole genome shotgun (WGS) entry which is preliminary data.</text>
</comment>
<sequence length="413" mass="46072">MSLFGLFESRANPNNPAVPLTSSTLLDWLGMGEANESGVPVNQNTAMNLSAVYRAVDLVSSVSAALPLVAYRSGTKQPAPAPLLAEPHPDLTPYEFWKLSYVHRLLWADSFSRIVTDRVGRPRQLWPLHPSRVQVKDVQPSEANPEGKVFVVDGEEDRPLTSRDIFHIPGLSYDGLRGVSVITHARQSMGLGLAAERYGARFFGKGSLLSGILRTEQRLDQGQADDLKSRWREKMAGIEHSHEVAVLDSGAQFQPLSMPHDDAQFLESRQFQTEEIARWFGVPPFLLMLTEKSTSWGTGLEQQTLAWLKFTLHPTWLTPTEQRATRRLTDGGVEVRYKVRELLRGDSTARAAFYRTMRELGTYNGDDIRDEEDLPPLPDGLGAEYWQPANMVPLGTRPQIQGDDDEPTGQPAD</sequence>
<proteinExistence type="predicted"/>
<gene>
    <name evidence="2" type="ORF">HKK74_01935</name>
</gene>
<evidence type="ECO:0000256" key="1">
    <source>
        <dbReference type="SAM" id="MobiDB-lite"/>
    </source>
</evidence>
<dbReference type="Gene3D" id="1.20.1270.210">
    <property type="match status" value="1"/>
</dbReference>
<dbReference type="InterPro" id="IPR006944">
    <property type="entry name" value="Phage/GTA_portal"/>
</dbReference>